<dbReference type="Gene3D" id="1.10.238.160">
    <property type="match status" value="1"/>
</dbReference>
<dbReference type="InterPro" id="IPR010260">
    <property type="entry name" value="AlpA"/>
</dbReference>
<dbReference type="EMBL" id="MT144604">
    <property type="protein sequence ID" value="QJH94720.1"/>
    <property type="molecule type" value="Genomic_DNA"/>
</dbReference>
<protein>
    <submittedName>
        <fullName evidence="1">Putative AlpA family regulatory protein</fullName>
    </submittedName>
</protein>
<gene>
    <name evidence="1" type="ORF">TM448B00292_0057</name>
</gene>
<accession>A0A6M3XA13</accession>
<dbReference type="AlphaFoldDB" id="A0A6M3XA13"/>
<dbReference type="Pfam" id="PF05930">
    <property type="entry name" value="Phage_AlpA"/>
    <property type="match status" value="1"/>
</dbReference>
<sequence length="66" mass="7360">MNQPAIDILIKLPEVCRQVGLGKSAIYEMIAAEAFPAPIKLGRYSRWSQSEIQGWVEMQKAARKAA</sequence>
<reference evidence="1" key="1">
    <citation type="submission" date="2020-03" db="EMBL/GenBank/DDBJ databases">
        <title>The deep terrestrial virosphere.</title>
        <authorList>
            <person name="Holmfeldt K."/>
            <person name="Nilsson E."/>
            <person name="Simone D."/>
            <person name="Lopez-Fernandez M."/>
            <person name="Wu X."/>
            <person name="de Brujin I."/>
            <person name="Lundin D."/>
            <person name="Andersson A."/>
            <person name="Bertilsson S."/>
            <person name="Dopson M."/>
        </authorList>
    </citation>
    <scope>NUCLEOTIDE SEQUENCE</scope>
    <source>
        <strain evidence="1">TM448B00292</strain>
    </source>
</reference>
<organism evidence="1">
    <name type="scientific">viral metagenome</name>
    <dbReference type="NCBI Taxonomy" id="1070528"/>
    <lineage>
        <taxon>unclassified sequences</taxon>
        <taxon>metagenomes</taxon>
        <taxon>organismal metagenomes</taxon>
    </lineage>
</organism>
<evidence type="ECO:0000313" key="1">
    <source>
        <dbReference type="EMBL" id="QJH94720.1"/>
    </source>
</evidence>
<name>A0A6M3XA13_9ZZZZ</name>
<proteinExistence type="predicted"/>